<dbReference type="AlphaFoldDB" id="X1TLE0"/>
<dbReference type="EMBL" id="BARW01022689">
    <property type="protein sequence ID" value="GAI88390.1"/>
    <property type="molecule type" value="Genomic_DNA"/>
</dbReference>
<feature type="region of interest" description="Disordered" evidence="1">
    <location>
        <begin position="29"/>
        <end position="52"/>
    </location>
</feature>
<feature type="compositionally biased region" description="Polar residues" evidence="1">
    <location>
        <begin position="30"/>
        <end position="52"/>
    </location>
</feature>
<evidence type="ECO:0000256" key="1">
    <source>
        <dbReference type="SAM" id="MobiDB-lite"/>
    </source>
</evidence>
<organism evidence="2">
    <name type="scientific">marine sediment metagenome</name>
    <dbReference type="NCBI Taxonomy" id="412755"/>
    <lineage>
        <taxon>unclassified sequences</taxon>
        <taxon>metagenomes</taxon>
        <taxon>ecological metagenomes</taxon>
    </lineage>
</organism>
<proteinExistence type="predicted"/>
<reference evidence="2" key="1">
    <citation type="journal article" date="2014" name="Front. Microbiol.">
        <title>High frequency of phylogenetically diverse reductive dehalogenase-homologous genes in deep subseafloor sedimentary metagenomes.</title>
        <authorList>
            <person name="Kawai M."/>
            <person name="Futagami T."/>
            <person name="Toyoda A."/>
            <person name="Takaki Y."/>
            <person name="Nishi S."/>
            <person name="Hori S."/>
            <person name="Arai W."/>
            <person name="Tsubouchi T."/>
            <person name="Morono Y."/>
            <person name="Uchiyama I."/>
            <person name="Ito T."/>
            <person name="Fujiyama A."/>
            <person name="Inagaki F."/>
            <person name="Takami H."/>
        </authorList>
    </citation>
    <scope>NUCLEOTIDE SEQUENCE</scope>
    <source>
        <strain evidence="2">Expedition CK06-06</strain>
    </source>
</reference>
<gene>
    <name evidence="2" type="ORF">S12H4_37791</name>
</gene>
<evidence type="ECO:0000313" key="2">
    <source>
        <dbReference type="EMBL" id="GAI88390.1"/>
    </source>
</evidence>
<protein>
    <submittedName>
        <fullName evidence="2">Uncharacterized protein</fullName>
    </submittedName>
</protein>
<sequence length="52" mass="5766">MGNRYTGQTNRYHVFLSISNRLLNSAGDLSGTSHSNPYSSFTVTNNYGHSKL</sequence>
<name>X1TLE0_9ZZZZ</name>
<comment type="caution">
    <text evidence="2">The sequence shown here is derived from an EMBL/GenBank/DDBJ whole genome shotgun (WGS) entry which is preliminary data.</text>
</comment>
<accession>X1TLE0</accession>